<evidence type="ECO:0000256" key="3">
    <source>
        <dbReference type="ARBA" id="ARBA00022989"/>
    </source>
</evidence>
<dbReference type="GO" id="GO:0071765">
    <property type="term" value="P:nuclear inner membrane organization"/>
    <property type="evidence" value="ECO:0007669"/>
    <property type="project" value="InterPro"/>
</dbReference>
<evidence type="ECO:0000256" key="2">
    <source>
        <dbReference type="ARBA" id="ARBA00022692"/>
    </source>
</evidence>
<keyword evidence="10" id="KW-1185">Reference proteome</keyword>
<dbReference type="EMBL" id="NHYE01005666">
    <property type="protein sequence ID" value="PPQ64508.1"/>
    <property type="molecule type" value="Genomic_DNA"/>
</dbReference>
<evidence type="ECO:0000256" key="4">
    <source>
        <dbReference type="ARBA" id="ARBA00023136"/>
    </source>
</evidence>
<gene>
    <name evidence="9" type="ORF">CVT26_002047</name>
</gene>
<feature type="transmembrane region" description="Helical" evidence="7">
    <location>
        <begin position="287"/>
        <end position="308"/>
    </location>
</feature>
<evidence type="ECO:0000313" key="9">
    <source>
        <dbReference type="EMBL" id="PPQ64508.1"/>
    </source>
</evidence>
<dbReference type="AlphaFoldDB" id="A0A409VBW9"/>
<feature type="compositionally biased region" description="Polar residues" evidence="6">
    <location>
        <begin position="440"/>
        <end position="449"/>
    </location>
</feature>
<evidence type="ECO:0000256" key="6">
    <source>
        <dbReference type="SAM" id="MobiDB-lite"/>
    </source>
</evidence>
<keyword evidence="3 7" id="KW-1133">Transmembrane helix</keyword>
<organism evidence="9 10">
    <name type="scientific">Gymnopilus dilepis</name>
    <dbReference type="NCBI Taxonomy" id="231916"/>
    <lineage>
        <taxon>Eukaryota</taxon>
        <taxon>Fungi</taxon>
        <taxon>Dikarya</taxon>
        <taxon>Basidiomycota</taxon>
        <taxon>Agaricomycotina</taxon>
        <taxon>Agaricomycetes</taxon>
        <taxon>Agaricomycetidae</taxon>
        <taxon>Agaricales</taxon>
        <taxon>Agaricineae</taxon>
        <taxon>Hymenogastraceae</taxon>
        <taxon>Gymnopilus</taxon>
    </lineage>
</organism>
<feature type="transmembrane region" description="Helical" evidence="7">
    <location>
        <begin position="518"/>
        <end position="539"/>
    </location>
</feature>
<dbReference type="Proteomes" id="UP000284706">
    <property type="component" value="Unassembled WGS sequence"/>
</dbReference>
<protein>
    <recommendedName>
        <fullName evidence="8">Ima1 N-terminal domain-containing protein</fullName>
    </recommendedName>
</protein>
<comment type="caution">
    <text evidence="9">The sequence shown here is derived from an EMBL/GenBank/DDBJ whole genome shotgun (WGS) entry which is preliminary data.</text>
</comment>
<evidence type="ECO:0000313" key="10">
    <source>
        <dbReference type="Proteomes" id="UP000284706"/>
    </source>
</evidence>
<name>A0A409VBW9_9AGAR</name>
<feature type="transmembrane region" description="Helical" evidence="7">
    <location>
        <begin position="193"/>
        <end position="214"/>
    </location>
</feature>
<dbReference type="PANTHER" id="PTHR28538">
    <property type="entry name" value="INTEGRAL INNER NUCLEAR MEMBRANE PROTEIN IMA1"/>
    <property type="match status" value="1"/>
</dbReference>
<feature type="domain" description="Ima1 N-terminal" evidence="8">
    <location>
        <begin position="11"/>
        <end position="139"/>
    </location>
</feature>
<dbReference type="Pfam" id="PF09779">
    <property type="entry name" value="Ima1_N"/>
    <property type="match status" value="1"/>
</dbReference>
<evidence type="ECO:0000256" key="7">
    <source>
        <dbReference type="SAM" id="Phobius"/>
    </source>
</evidence>
<dbReference type="STRING" id="231916.A0A409VBW9"/>
<accession>A0A409VBW9</accession>
<dbReference type="GO" id="GO:0005637">
    <property type="term" value="C:nuclear inner membrane"/>
    <property type="evidence" value="ECO:0007669"/>
    <property type="project" value="UniProtKB-SubCell"/>
</dbReference>
<feature type="region of interest" description="Disordered" evidence="6">
    <location>
        <begin position="359"/>
        <end position="393"/>
    </location>
</feature>
<dbReference type="PANTHER" id="PTHR28538:SF1">
    <property type="entry name" value="INTEGRAL INNER NUCLEAR MEMBRANE PROTEIN IMA1"/>
    <property type="match status" value="1"/>
</dbReference>
<proteinExistence type="predicted"/>
<dbReference type="GO" id="GO:0034992">
    <property type="term" value="C:microtubule organizing center attachment site"/>
    <property type="evidence" value="ECO:0007669"/>
    <property type="project" value="TreeGrafter"/>
</dbReference>
<evidence type="ECO:0000259" key="8">
    <source>
        <dbReference type="Pfam" id="PF09779"/>
    </source>
</evidence>
<sequence length="553" mass="62615">MPALFRRQSNIQCFFCQSPLPIPANIRNFKCSSCGCWNRYDERGEIISDEPAMHQEHLNSKSFAKRASPRKDVLPTMYGPGPFCHSCQTNQMLIINLLSNYLPEPESPEYESRLEMLPAYRESLHIRYPPVCESCLPQVEEEIRRKDQMARVKALGGYLSKGKERKRRVSGGPNMEAEKLAFSKKIFWWRIRGALWTTTLCVSTIGAMSGGSVSEWDVVCVQLMSDNLEAAYDYHPFRPFSFLHPILPLLIGVSLLWTAWDPTYATFLKARLQGRDVRIHGKRTYNVLQMLAWTIRMCSAMLLSALWFRPHIISSDIYRLYFITAAPCELFTIVTAYYVLRIQQPPSIRLVDTHAHLFDKSRSGTPNPESQATSPTTAGFPKPPPPTLDPDALLSLSLSSQPVISKPKHVFGFPSLQGSTSMQHGPATKEEHAEDEMDWTPTNPEASTSHGKRAAPAESDNNSWLRPQRFFAPEKPTGLEGLFENTRLQDEPMPLQSDTRWSDMSLSRIFTNHLRKWAPLYTLILGVLVASLAYTFNWLGLARPASLSSSTLN</sequence>
<feature type="transmembrane region" description="Helical" evidence="7">
    <location>
        <begin position="246"/>
        <end position="267"/>
    </location>
</feature>
<keyword evidence="5" id="KW-0539">Nucleus</keyword>
<reference evidence="9 10" key="1">
    <citation type="journal article" date="2018" name="Evol. Lett.">
        <title>Horizontal gene cluster transfer increased hallucinogenic mushroom diversity.</title>
        <authorList>
            <person name="Reynolds H.T."/>
            <person name="Vijayakumar V."/>
            <person name="Gluck-Thaler E."/>
            <person name="Korotkin H.B."/>
            <person name="Matheny P.B."/>
            <person name="Slot J.C."/>
        </authorList>
    </citation>
    <scope>NUCLEOTIDE SEQUENCE [LARGE SCALE GENOMIC DNA]</scope>
    <source>
        <strain evidence="9 10">SRW20</strain>
    </source>
</reference>
<feature type="compositionally biased region" description="Polar residues" evidence="6">
    <location>
        <begin position="363"/>
        <end position="374"/>
    </location>
</feature>
<dbReference type="InterPro" id="IPR018617">
    <property type="entry name" value="Ima1_N"/>
</dbReference>
<dbReference type="InterPro" id="IPR042321">
    <property type="entry name" value="Ima1"/>
</dbReference>
<dbReference type="GO" id="GO:0044732">
    <property type="term" value="C:mitotic spindle pole body"/>
    <property type="evidence" value="ECO:0007669"/>
    <property type="project" value="TreeGrafter"/>
</dbReference>
<dbReference type="OrthoDB" id="5966927at2759"/>
<feature type="region of interest" description="Disordered" evidence="6">
    <location>
        <begin position="414"/>
        <end position="461"/>
    </location>
</feature>
<evidence type="ECO:0000256" key="5">
    <source>
        <dbReference type="ARBA" id="ARBA00023242"/>
    </source>
</evidence>
<comment type="subcellular location">
    <subcellularLocation>
        <location evidence="1">Nucleus inner membrane</location>
        <topology evidence="1">Multi-pass membrane protein</topology>
    </subcellularLocation>
</comment>
<keyword evidence="2 7" id="KW-0812">Transmembrane</keyword>
<dbReference type="GO" id="GO:0034506">
    <property type="term" value="C:chromosome, centromeric core domain"/>
    <property type="evidence" value="ECO:0007669"/>
    <property type="project" value="TreeGrafter"/>
</dbReference>
<evidence type="ECO:0000256" key="1">
    <source>
        <dbReference type="ARBA" id="ARBA00004473"/>
    </source>
</evidence>
<dbReference type="InParanoid" id="A0A409VBW9"/>
<feature type="transmembrane region" description="Helical" evidence="7">
    <location>
        <begin position="320"/>
        <end position="340"/>
    </location>
</feature>
<keyword evidence="4 7" id="KW-0472">Membrane</keyword>